<proteinExistence type="inferred from homology"/>
<evidence type="ECO:0000256" key="4">
    <source>
        <dbReference type="ARBA" id="ARBA00022824"/>
    </source>
</evidence>
<evidence type="ECO:0000256" key="1">
    <source>
        <dbReference type="ARBA" id="ARBA00004477"/>
    </source>
</evidence>
<sequence>MASKGGPRAMGSDGNDFRHRQQIAAHYQESVQYKNYLKWLAVPHLLVSLFLWTKVGGEILRRSFETKIAFLERIDLPSAYPWEYVWCLSFFVCFLAFMAFPKNNLKYINYFYYGHFLMGIVPCMMGLGGQLPELFDYIFNSDSQTPTFKGTFPMVIIWYIFFLIALQIHVGAMYCASILARAWSPIRPHSD</sequence>
<evidence type="ECO:0000256" key="7">
    <source>
        <dbReference type="SAM" id="Phobius"/>
    </source>
</evidence>
<comment type="similarity">
    <text evidence="2">Belongs to the jagunal family.</text>
</comment>
<keyword evidence="5 7" id="KW-1133">Transmembrane helix</keyword>
<evidence type="ECO:0000313" key="8">
    <source>
        <dbReference type="Proteomes" id="UP000887575"/>
    </source>
</evidence>
<dbReference type="PANTHER" id="PTHR20955:SF1">
    <property type="entry name" value="PROTEIN JAGUNAL HOMOLOG 1"/>
    <property type="match status" value="1"/>
</dbReference>
<evidence type="ECO:0000256" key="5">
    <source>
        <dbReference type="ARBA" id="ARBA00022989"/>
    </source>
</evidence>
<evidence type="ECO:0000256" key="6">
    <source>
        <dbReference type="ARBA" id="ARBA00023136"/>
    </source>
</evidence>
<organism evidence="8 9">
    <name type="scientific">Mesorhabditis belari</name>
    <dbReference type="NCBI Taxonomy" id="2138241"/>
    <lineage>
        <taxon>Eukaryota</taxon>
        <taxon>Metazoa</taxon>
        <taxon>Ecdysozoa</taxon>
        <taxon>Nematoda</taxon>
        <taxon>Chromadorea</taxon>
        <taxon>Rhabditida</taxon>
        <taxon>Rhabditina</taxon>
        <taxon>Rhabditomorpha</taxon>
        <taxon>Rhabditoidea</taxon>
        <taxon>Rhabditidae</taxon>
        <taxon>Mesorhabditinae</taxon>
        <taxon>Mesorhabditis</taxon>
    </lineage>
</organism>
<dbReference type="GO" id="GO:0005789">
    <property type="term" value="C:endoplasmic reticulum membrane"/>
    <property type="evidence" value="ECO:0007669"/>
    <property type="project" value="UniProtKB-SubCell"/>
</dbReference>
<keyword evidence="3 7" id="KW-0812">Transmembrane</keyword>
<feature type="transmembrane region" description="Helical" evidence="7">
    <location>
        <begin position="112"/>
        <end position="131"/>
    </location>
</feature>
<dbReference type="Proteomes" id="UP000887575">
    <property type="component" value="Unassembled WGS sequence"/>
</dbReference>
<dbReference type="GO" id="GO:0007029">
    <property type="term" value="P:endoplasmic reticulum organization"/>
    <property type="evidence" value="ECO:0007669"/>
    <property type="project" value="InterPro"/>
</dbReference>
<reference evidence="9" key="1">
    <citation type="submission" date="2024-02" db="UniProtKB">
        <authorList>
            <consortium name="WormBaseParasite"/>
        </authorList>
    </citation>
    <scope>IDENTIFICATION</scope>
</reference>
<comment type="subcellular location">
    <subcellularLocation>
        <location evidence="1">Endoplasmic reticulum membrane</location>
        <topology evidence="1">Multi-pass membrane protein</topology>
    </subcellularLocation>
</comment>
<evidence type="ECO:0000313" key="9">
    <source>
        <dbReference type="WBParaSite" id="MBELARI_LOCUS21706"/>
    </source>
</evidence>
<dbReference type="GO" id="GO:0016192">
    <property type="term" value="P:vesicle-mediated transport"/>
    <property type="evidence" value="ECO:0007669"/>
    <property type="project" value="TreeGrafter"/>
</dbReference>
<dbReference type="Pfam" id="PF07086">
    <property type="entry name" value="Jagunal"/>
    <property type="match status" value="1"/>
</dbReference>
<keyword evidence="8" id="KW-1185">Reference proteome</keyword>
<evidence type="ECO:0000256" key="3">
    <source>
        <dbReference type="ARBA" id="ARBA00022692"/>
    </source>
</evidence>
<accession>A0AAF3F517</accession>
<evidence type="ECO:0000256" key="2">
    <source>
        <dbReference type="ARBA" id="ARBA00008462"/>
    </source>
</evidence>
<keyword evidence="6 7" id="KW-0472">Membrane</keyword>
<dbReference type="AlphaFoldDB" id="A0AAF3F517"/>
<dbReference type="InterPro" id="IPR009787">
    <property type="entry name" value="Jagunal"/>
</dbReference>
<keyword evidence="4" id="KW-0256">Endoplasmic reticulum</keyword>
<feature type="transmembrane region" description="Helical" evidence="7">
    <location>
        <begin position="82"/>
        <end position="100"/>
    </location>
</feature>
<dbReference type="PANTHER" id="PTHR20955">
    <property type="entry name" value="PROTEIN JAGUNAL HOMOLOG 1"/>
    <property type="match status" value="1"/>
</dbReference>
<protein>
    <submittedName>
        <fullName evidence="9">Uncharacterized protein</fullName>
    </submittedName>
</protein>
<dbReference type="WBParaSite" id="MBELARI_LOCUS21706">
    <property type="protein sequence ID" value="MBELARI_LOCUS21706"/>
    <property type="gene ID" value="MBELARI_LOCUS21706"/>
</dbReference>
<name>A0AAF3F517_9BILA</name>
<feature type="transmembrane region" description="Helical" evidence="7">
    <location>
        <begin position="156"/>
        <end position="180"/>
    </location>
</feature>